<dbReference type="eggNOG" id="KOG3627">
    <property type="taxonomic scope" value="Eukaryota"/>
</dbReference>
<keyword evidence="4" id="KW-1015">Disulfide bond</keyword>
<keyword evidence="2 6" id="KW-0378">Hydrolase</keyword>
<dbReference type="PROSITE" id="PS00134">
    <property type="entry name" value="TRYPSIN_HIS"/>
    <property type="match status" value="1"/>
</dbReference>
<dbReference type="Proteomes" id="UP000015101">
    <property type="component" value="Unassembled WGS sequence"/>
</dbReference>
<evidence type="ECO:0000256" key="5">
    <source>
        <dbReference type="ARBA" id="ARBA00024195"/>
    </source>
</evidence>
<keyword evidence="7" id="KW-0732">Signal</keyword>
<dbReference type="OrthoDB" id="6267810at2759"/>
<dbReference type="SMART" id="SM00020">
    <property type="entry name" value="Tryp_SPc"/>
    <property type="match status" value="1"/>
</dbReference>
<dbReference type="KEGG" id="hro:HELRODRAFT_159293"/>
<dbReference type="CTD" id="20198246"/>
<feature type="chain" id="PRO_5010979899" description="Peptidase S1 domain-containing protein" evidence="7">
    <location>
        <begin position="23"/>
        <end position="267"/>
    </location>
</feature>
<dbReference type="GO" id="GO:0006508">
    <property type="term" value="P:proteolysis"/>
    <property type="evidence" value="ECO:0000318"/>
    <property type="project" value="GO_Central"/>
</dbReference>
<evidence type="ECO:0000256" key="1">
    <source>
        <dbReference type="ARBA" id="ARBA00022670"/>
    </source>
</evidence>
<dbReference type="InterPro" id="IPR051487">
    <property type="entry name" value="Ser/Thr_Proteases_Immune/Dev"/>
</dbReference>
<evidence type="ECO:0000259" key="8">
    <source>
        <dbReference type="PROSITE" id="PS50240"/>
    </source>
</evidence>
<dbReference type="FunFam" id="2.40.10.10:FF:000036">
    <property type="entry name" value="Trypsin beta"/>
    <property type="match status" value="1"/>
</dbReference>
<dbReference type="InterPro" id="IPR001254">
    <property type="entry name" value="Trypsin_dom"/>
</dbReference>
<evidence type="ECO:0000256" key="6">
    <source>
        <dbReference type="RuleBase" id="RU363034"/>
    </source>
</evidence>
<dbReference type="PANTHER" id="PTHR24256">
    <property type="entry name" value="TRYPTASE-RELATED"/>
    <property type="match status" value="1"/>
</dbReference>
<evidence type="ECO:0000256" key="7">
    <source>
        <dbReference type="SAM" id="SignalP"/>
    </source>
</evidence>
<reference evidence="9 11" key="2">
    <citation type="journal article" date="2013" name="Nature">
        <title>Insights into bilaterian evolution from three spiralian genomes.</title>
        <authorList>
            <person name="Simakov O."/>
            <person name="Marletaz F."/>
            <person name="Cho S.J."/>
            <person name="Edsinger-Gonzales E."/>
            <person name="Havlak P."/>
            <person name="Hellsten U."/>
            <person name="Kuo D.H."/>
            <person name="Larsson T."/>
            <person name="Lv J."/>
            <person name="Arendt D."/>
            <person name="Savage R."/>
            <person name="Osoegawa K."/>
            <person name="de Jong P."/>
            <person name="Grimwood J."/>
            <person name="Chapman J.A."/>
            <person name="Shapiro H."/>
            <person name="Aerts A."/>
            <person name="Otillar R.P."/>
            <person name="Terry A.Y."/>
            <person name="Boore J.L."/>
            <person name="Grigoriev I.V."/>
            <person name="Lindberg D.R."/>
            <person name="Seaver E.C."/>
            <person name="Weisblat D.A."/>
            <person name="Putnam N.H."/>
            <person name="Rokhsar D.S."/>
        </authorList>
    </citation>
    <scope>NUCLEOTIDE SEQUENCE</scope>
</reference>
<organism evidence="10 11">
    <name type="scientific">Helobdella robusta</name>
    <name type="common">Californian leech</name>
    <dbReference type="NCBI Taxonomy" id="6412"/>
    <lineage>
        <taxon>Eukaryota</taxon>
        <taxon>Metazoa</taxon>
        <taxon>Spiralia</taxon>
        <taxon>Lophotrochozoa</taxon>
        <taxon>Annelida</taxon>
        <taxon>Clitellata</taxon>
        <taxon>Hirudinea</taxon>
        <taxon>Rhynchobdellida</taxon>
        <taxon>Glossiphoniidae</taxon>
        <taxon>Helobdella</taxon>
    </lineage>
</organism>
<dbReference type="PROSITE" id="PS50240">
    <property type="entry name" value="TRYPSIN_DOM"/>
    <property type="match status" value="1"/>
</dbReference>
<dbReference type="InterPro" id="IPR043504">
    <property type="entry name" value="Peptidase_S1_PA_chymotrypsin"/>
</dbReference>
<dbReference type="GeneID" id="20198246"/>
<feature type="signal peptide" evidence="7">
    <location>
        <begin position="1"/>
        <end position="22"/>
    </location>
</feature>
<keyword evidence="3 6" id="KW-0720">Serine protease</keyword>
<feature type="domain" description="Peptidase S1" evidence="8">
    <location>
        <begin position="36"/>
        <end position="267"/>
    </location>
</feature>
<dbReference type="EMBL" id="KB095811">
    <property type="protein sequence ID" value="ESO12707.1"/>
    <property type="molecule type" value="Genomic_DNA"/>
</dbReference>
<evidence type="ECO:0000313" key="11">
    <source>
        <dbReference type="Proteomes" id="UP000015101"/>
    </source>
</evidence>
<accession>T1ENU6</accession>
<reference evidence="11" key="1">
    <citation type="submission" date="2012-12" db="EMBL/GenBank/DDBJ databases">
        <authorList>
            <person name="Hellsten U."/>
            <person name="Grimwood J."/>
            <person name="Chapman J.A."/>
            <person name="Shapiro H."/>
            <person name="Aerts A."/>
            <person name="Otillar R.P."/>
            <person name="Terry A.Y."/>
            <person name="Boore J.L."/>
            <person name="Simakov O."/>
            <person name="Marletaz F."/>
            <person name="Cho S.-J."/>
            <person name="Edsinger-Gonzales E."/>
            <person name="Havlak P."/>
            <person name="Kuo D.-H."/>
            <person name="Larsson T."/>
            <person name="Lv J."/>
            <person name="Arendt D."/>
            <person name="Savage R."/>
            <person name="Osoegawa K."/>
            <person name="de Jong P."/>
            <person name="Lindberg D.R."/>
            <person name="Seaver E.C."/>
            <person name="Weisblat D.A."/>
            <person name="Putnam N.H."/>
            <person name="Grigoriev I.V."/>
            <person name="Rokhsar D.S."/>
        </authorList>
    </citation>
    <scope>NUCLEOTIDE SEQUENCE</scope>
</reference>
<dbReference type="EnsemblMetazoa" id="HelroT159293">
    <property type="protein sequence ID" value="HelroP159293"/>
    <property type="gene ID" value="HelroG159293"/>
</dbReference>
<evidence type="ECO:0000256" key="4">
    <source>
        <dbReference type="ARBA" id="ARBA00023157"/>
    </source>
</evidence>
<protein>
    <recommendedName>
        <fullName evidence="8">Peptidase S1 domain-containing protein</fullName>
    </recommendedName>
</protein>
<keyword evidence="11" id="KW-1185">Reference proteome</keyword>
<dbReference type="CDD" id="cd00190">
    <property type="entry name" value="Tryp_SPc"/>
    <property type="match status" value="1"/>
</dbReference>
<keyword evidence="1 6" id="KW-0645">Protease</keyword>
<dbReference type="AlphaFoldDB" id="T1ENU6"/>
<dbReference type="InParanoid" id="T1ENU6"/>
<proteinExistence type="inferred from homology"/>
<dbReference type="InterPro" id="IPR018114">
    <property type="entry name" value="TRYPSIN_HIS"/>
</dbReference>
<dbReference type="OMA" id="MRIVGWG"/>
<dbReference type="GO" id="GO:0005615">
    <property type="term" value="C:extracellular space"/>
    <property type="evidence" value="ECO:0000318"/>
    <property type="project" value="GO_Central"/>
</dbReference>
<dbReference type="Pfam" id="PF00089">
    <property type="entry name" value="Trypsin"/>
    <property type="match status" value="1"/>
</dbReference>
<reference evidence="10" key="3">
    <citation type="submission" date="2015-06" db="UniProtKB">
        <authorList>
            <consortium name="EnsemblMetazoa"/>
        </authorList>
    </citation>
    <scope>IDENTIFICATION</scope>
</reference>
<dbReference type="PRINTS" id="PR00722">
    <property type="entry name" value="CHYMOTRYPSIN"/>
</dbReference>
<comment type="similarity">
    <text evidence="5">Belongs to the peptidase S1 family. CLIP subfamily.</text>
</comment>
<dbReference type="HOGENOM" id="CLU_006842_1_0_1"/>
<evidence type="ECO:0000256" key="3">
    <source>
        <dbReference type="ARBA" id="ARBA00022825"/>
    </source>
</evidence>
<dbReference type="GO" id="GO:0004252">
    <property type="term" value="F:serine-type endopeptidase activity"/>
    <property type="evidence" value="ECO:0000318"/>
    <property type="project" value="GO_Central"/>
</dbReference>
<dbReference type="STRING" id="6412.T1ENU6"/>
<dbReference type="RefSeq" id="XP_009009427.1">
    <property type="nucleotide sequence ID" value="XM_009011179.1"/>
</dbReference>
<evidence type="ECO:0000256" key="2">
    <source>
        <dbReference type="ARBA" id="ARBA00022801"/>
    </source>
</evidence>
<dbReference type="SUPFAM" id="SSF50494">
    <property type="entry name" value="Trypsin-like serine proteases"/>
    <property type="match status" value="1"/>
</dbReference>
<name>T1ENU6_HELRO</name>
<dbReference type="EMBL" id="AMQM01000218">
    <property type="status" value="NOT_ANNOTATED_CDS"/>
    <property type="molecule type" value="Genomic_DNA"/>
</dbReference>
<dbReference type="Gene3D" id="2.40.10.10">
    <property type="entry name" value="Trypsin-like serine proteases"/>
    <property type="match status" value="2"/>
</dbReference>
<dbReference type="PROSITE" id="PS00135">
    <property type="entry name" value="TRYPSIN_SER"/>
    <property type="match status" value="1"/>
</dbReference>
<dbReference type="FunFam" id="2.40.10.10:FF:000068">
    <property type="entry name" value="transmembrane protease serine 2"/>
    <property type="match status" value="1"/>
</dbReference>
<evidence type="ECO:0000313" key="10">
    <source>
        <dbReference type="EnsemblMetazoa" id="HelroP159293"/>
    </source>
</evidence>
<dbReference type="InterPro" id="IPR033116">
    <property type="entry name" value="TRYPSIN_SER"/>
</dbReference>
<dbReference type="InterPro" id="IPR009003">
    <property type="entry name" value="Peptidase_S1_PA"/>
</dbReference>
<dbReference type="InterPro" id="IPR001314">
    <property type="entry name" value="Peptidase_S1A"/>
</dbReference>
<sequence length="267" mass="29636">MKLIACSLVLFVWSIWNRHAISKPVIGALGSNEAFVLDGEDVIPGEFPHQLLLERRNLNKWGLICGAVLISNVYALTAAHCVENTEVKRLRVVAGLHDVTNRNVSQHHPDFNEGPEFLTNDLAILTLSDGLIVNDYVQPIQWISQENITLDGYSCTISGWGKDESTNHPEVLQKVSISLISNQRCDDILSIFYNVKTYPGHLCGYEPVKGSCKGDSGGPLTCYYKEKAYLAGITSWNIMGDGVCNATFPSVFARISYFNKWIVENTP</sequence>
<gene>
    <name evidence="10" type="primary">20198246</name>
    <name evidence="9" type="ORF">HELRODRAFT_159293</name>
</gene>
<evidence type="ECO:0000313" key="9">
    <source>
        <dbReference type="EMBL" id="ESO12707.1"/>
    </source>
</evidence>